<evidence type="ECO:0000313" key="18">
    <source>
        <dbReference type="Proteomes" id="UP001595536"/>
    </source>
</evidence>
<dbReference type="InterPro" id="IPR002932">
    <property type="entry name" value="Glu_synthdom"/>
</dbReference>
<comment type="similarity">
    <text evidence="3">Belongs to the glutamate synthase family.</text>
</comment>
<dbReference type="PANTHER" id="PTHR11938:SF133">
    <property type="entry name" value="GLUTAMATE SYNTHASE (NADH)"/>
    <property type="match status" value="1"/>
</dbReference>
<name>A0ABV7LET6_9HYPH</name>
<dbReference type="Gene3D" id="3.20.20.70">
    <property type="entry name" value="Aldolase class I"/>
    <property type="match status" value="2"/>
</dbReference>
<dbReference type="NCBIfam" id="NF008730">
    <property type="entry name" value="PRK11750.1"/>
    <property type="match status" value="1"/>
</dbReference>
<evidence type="ECO:0000256" key="4">
    <source>
        <dbReference type="ARBA" id="ARBA00022605"/>
    </source>
</evidence>
<dbReference type="InterPro" id="IPR029055">
    <property type="entry name" value="Ntn_hydrolases_N"/>
</dbReference>
<evidence type="ECO:0000256" key="12">
    <source>
        <dbReference type="ARBA" id="ARBA00023164"/>
    </source>
</evidence>
<dbReference type="InterPro" id="IPR002489">
    <property type="entry name" value="Glu_synth_asu_C"/>
</dbReference>
<keyword evidence="12" id="KW-0314">Glutamate biosynthesis</keyword>
<keyword evidence="7" id="KW-0479">Metal-binding</keyword>
<evidence type="ECO:0000313" key="17">
    <source>
        <dbReference type="EMBL" id="MFC3266243.1"/>
    </source>
</evidence>
<dbReference type="InterPro" id="IPR050711">
    <property type="entry name" value="ET-N_metabolism_enzyme"/>
</dbReference>
<evidence type="ECO:0000256" key="3">
    <source>
        <dbReference type="ARBA" id="ARBA00009716"/>
    </source>
</evidence>
<evidence type="ECO:0000259" key="16">
    <source>
        <dbReference type="PROSITE" id="PS51278"/>
    </source>
</evidence>
<keyword evidence="10" id="KW-0408">Iron</keyword>
<dbReference type="GO" id="GO:0004355">
    <property type="term" value="F:glutamate synthase (NADPH) activity"/>
    <property type="evidence" value="ECO:0007669"/>
    <property type="project" value="UniProtKB-EC"/>
</dbReference>
<dbReference type="Gene3D" id="3.60.20.10">
    <property type="entry name" value="Glutamine Phosphoribosylpyrophosphate, subunit 1, domain 1"/>
    <property type="match status" value="1"/>
</dbReference>
<dbReference type="EC" id="1.4.1.13" evidence="17"/>
<dbReference type="CDD" id="cd00713">
    <property type="entry name" value="GltS"/>
    <property type="match status" value="1"/>
</dbReference>
<evidence type="ECO:0000256" key="9">
    <source>
        <dbReference type="ARBA" id="ARBA00023002"/>
    </source>
</evidence>
<dbReference type="PANTHER" id="PTHR11938">
    <property type="entry name" value="FAD NADPH DEHYDROGENASE/OXIDOREDUCTASE"/>
    <property type="match status" value="1"/>
</dbReference>
<evidence type="ECO:0000256" key="1">
    <source>
        <dbReference type="ARBA" id="ARBA00001917"/>
    </source>
</evidence>
<accession>A0ABV7LET6</accession>
<evidence type="ECO:0000256" key="2">
    <source>
        <dbReference type="ARBA" id="ARBA00001927"/>
    </source>
</evidence>
<evidence type="ECO:0000256" key="13">
    <source>
        <dbReference type="ARBA" id="ARBA00023291"/>
    </source>
</evidence>
<keyword evidence="9 17" id="KW-0560">Oxidoreductase</keyword>
<dbReference type="EMBL" id="JBHRUV010000032">
    <property type="protein sequence ID" value="MFC3266243.1"/>
    <property type="molecule type" value="Genomic_DNA"/>
</dbReference>
<dbReference type="SUPFAM" id="SSF51395">
    <property type="entry name" value="FMN-linked oxidoreductases"/>
    <property type="match status" value="1"/>
</dbReference>
<evidence type="ECO:0000256" key="15">
    <source>
        <dbReference type="SAM" id="MobiDB-lite"/>
    </source>
</evidence>
<reference evidence="18" key="1">
    <citation type="journal article" date="2019" name="Int. J. Syst. Evol. Microbiol.">
        <title>The Global Catalogue of Microorganisms (GCM) 10K type strain sequencing project: providing services to taxonomists for standard genome sequencing and annotation.</title>
        <authorList>
            <consortium name="The Broad Institute Genomics Platform"/>
            <consortium name="The Broad Institute Genome Sequencing Center for Infectious Disease"/>
            <person name="Wu L."/>
            <person name="Ma J."/>
        </authorList>
    </citation>
    <scope>NUCLEOTIDE SEQUENCE [LARGE SCALE GENOMIC DNA]</scope>
    <source>
        <strain evidence="18">CCM 7941</strain>
    </source>
</reference>
<dbReference type="InterPro" id="IPR006982">
    <property type="entry name" value="Glu_synth_centr_N"/>
</dbReference>
<dbReference type="SUPFAM" id="SSF56235">
    <property type="entry name" value="N-terminal nucleophile aminohydrolases (Ntn hydrolases)"/>
    <property type="match status" value="1"/>
</dbReference>
<dbReference type="CDD" id="cd00982">
    <property type="entry name" value="gltB_C"/>
    <property type="match status" value="1"/>
</dbReference>
<comment type="cofactor">
    <cofactor evidence="2">
        <name>[3Fe-4S] cluster</name>
        <dbReference type="ChEBI" id="CHEBI:21137"/>
    </cofactor>
</comment>
<dbReference type="SUPFAM" id="SSF69336">
    <property type="entry name" value="Alpha subunit of glutamate synthase, C-terminal domain"/>
    <property type="match status" value="1"/>
</dbReference>
<evidence type="ECO:0000256" key="8">
    <source>
        <dbReference type="ARBA" id="ARBA00022962"/>
    </source>
</evidence>
<dbReference type="Pfam" id="PF01645">
    <property type="entry name" value="Glu_synthase"/>
    <property type="match status" value="1"/>
</dbReference>
<proteinExistence type="inferred from homology"/>
<dbReference type="InterPro" id="IPR017932">
    <property type="entry name" value="GATase_2_dom"/>
</dbReference>
<dbReference type="InterPro" id="IPR013785">
    <property type="entry name" value="Aldolase_TIM"/>
</dbReference>
<evidence type="ECO:0000256" key="10">
    <source>
        <dbReference type="ARBA" id="ARBA00023004"/>
    </source>
</evidence>
<keyword evidence="4" id="KW-0028">Amino-acid biosynthesis</keyword>
<dbReference type="CDD" id="cd02808">
    <property type="entry name" value="GltS_FMN"/>
    <property type="match status" value="1"/>
</dbReference>
<feature type="region of interest" description="Disordered" evidence="15">
    <location>
        <begin position="959"/>
        <end position="982"/>
    </location>
</feature>
<dbReference type="Pfam" id="PF01493">
    <property type="entry name" value="GXGXG"/>
    <property type="match status" value="1"/>
</dbReference>
<comment type="caution">
    <text evidence="17">The sequence shown here is derived from an EMBL/GenBank/DDBJ whole genome shotgun (WGS) entry which is preliminary data.</text>
</comment>
<evidence type="ECO:0000256" key="14">
    <source>
        <dbReference type="ARBA" id="ARBA00029440"/>
    </source>
</evidence>
<dbReference type="Proteomes" id="UP001595536">
    <property type="component" value="Unassembled WGS sequence"/>
</dbReference>
<comment type="cofactor">
    <cofactor evidence="1">
        <name>FMN</name>
        <dbReference type="ChEBI" id="CHEBI:58210"/>
    </cofactor>
</comment>
<protein>
    <submittedName>
        <fullName evidence="17">Glutamate synthase large subunit</fullName>
        <ecNumber evidence="17">1.4.1.13</ecNumber>
    </submittedName>
</protein>
<keyword evidence="13" id="KW-0003">3Fe-4S</keyword>
<dbReference type="RefSeq" id="WP_376831520.1">
    <property type="nucleotide sequence ID" value="NZ_JBHLWR010000006.1"/>
</dbReference>
<gene>
    <name evidence="17" type="primary">gltB</name>
    <name evidence="17" type="ORF">ACFOEX_07745</name>
</gene>
<keyword evidence="8" id="KW-0315">Glutamine amidotransferase</keyword>
<comment type="pathway">
    <text evidence="14">Amino-acid biosynthesis.</text>
</comment>
<evidence type="ECO:0000256" key="11">
    <source>
        <dbReference type="ARBA" id="ARBA00023014"/>
    </source>
</evidence>
<keyword evidence="18" id="KW-1185">Reference proteome</keyword>
<feature type="domain" description="Glutamine amidotransferase type-2" evidence="16">
    <location>
        <begin position="62"/>
        <end position="465"/>
    </location>
</feature>
<keyword evidence="5" id="KW-0285">Flavoprotein</keyword>
<keyword evidence="6" id="KW-0288">FMN</keyword>
<evidence type="ECO:0000256" key="6">
    <source>
        <dbReference type="ARBA" id="ARBA00022643"/>
    </source>
</evidence>
<evidence type="ECO:0000256" key="7">
    <source>
        <dbReference type="ARBA" id="ARBA00022723"/>
    </source>
</evidence>
<evidence type="ECO:0000256" key="5">
    <source>
        <dbReference type="ARBA" id="ARBA00022630"/>
    </source>
</evidence>
<organism evidence="17 18">
    <name type="scientific">Camelimonas abortus</name>
    <dbReference type="NCBI Taxonomy" id="1017184"/>
    <lineage>
        <taxon>Bacteria</taxon>
        <taxon>Pseudomonadati</taxon>
        <taxon>Pseudomonadota</taxon>
        <taxon>Alphaproteobacteria</taxon>
        <taxon>Hyphomicrobiales</taxon>
        <taxon>Chelatococcaceae</taxon>
        <taxon>Camelimonas</taxon>
    </lineage>
</organism>
<dbReference type="InterPro" id="IPR036485">
    <property type="entry name" value="Glu_synth_asu_C_sf"/>
</dbReference>
<dbReference type="PROSITE" id="PS51278">
    <property type="entry name" value="GATASE_TYPE_2"/>
    <property type="match status" value="1"/>
</dbReference>
<dbReference type="Pfam" id="PF00310">
    <property type="entry name" value="GATase_2"/>
    <property type="match status" value="1"/>
</dbReference>
<sequence length="1590" mass="173310">MRDNNGRKASHNDIASVSAASGAARAAGKSADAAPLTNRRAIDPGFPAPFGLYDPANEHDSCGVGFVADMHNRKSHDIIRHGLAILRNLEHRGAVGADPKAGDGCGMLLQTPHEFFAAVAPEAGVNLPGPGDYAVGHIFMPRNPEARAEIEAIFAERAPQEGLVLLGWRDVPVDNSGLGYSVLPTEPFHRQVFIGKGQGIASGEAGGDEFERRLYVLRKVVSNIVHDRNDPRMDGFYVVSLSSRTLIYKGMLLSNQLGEYYRDLNDPRMKSAVALVHQRFATNTFPTWSLAHPYRMVAHNGEINTVRGNVNWMAARQASVSSPLFGDDIAKLWPISYEGQSDTACFDNALEFLVRGGYSLAHAMMMLIPEAWAGNPLMDEERRAFYEYHAALMEPWDGPAAIAFTDGRQIGATLDRNGLRPARYFVTRDGLVVMASEMGVLEFPEEDIVEKWRLQPGRMLLIDLEKGRIVSDEEIKKELATSHNYREWLKRTQIILEDLPPVEPRAPRADVSLLDRQQAFGYTQEDLKLILPPMAITGQEAVGSMGTDTPIAPLSSRPRPLFNYFKQNFAQVTNPPIDPIREELVMSLVSFIGPRPNILDHEGTARLKRLEVRQPVLTNEDLEKIRNIGAVEDQFDTKTLDITYPAEQGAAGMEQAVERLCERAEAAVRGKYNIIVLSDRQVGPDRIPIPSLLATAAVHHHLIRKGLRTSVGLVVETGEAREVHHFACLAGYGAEAINPYLAFETILAMHARGDFPPEVDRKEAIKRYIKAIGKGLLKVMSKMGISTYQSYCGAQIFDAVGLSSGFVARYFTGTATPIEGVGLAEVAEETARRHRDAFGNAPVYLNALDVGGDYAVRVRGETHAWDADSVRDLQHAVRGNARDKYRAFARRINEQGERLLTIRGLFGIRTAEEDGRKPVPLEEVEPASAIVRRFSTGAMSFGSISREAHTTLAIAMNRIGGKSNTGEGGEEADRFRPLPNGDSMRSAIKQVASGRFGVTTEYLVNSDMIQIKMAQGAKPGEGGQLPGHKVDAVIARCRHSTPGVGLISPPPHHDIYSIEDLAQLIHDLKNVNPQAAISVKLVSEIGVGTVAAGVAKARADHVTISGFEGGTGASPLTSIKHAGSPWEIGLAETHQTLVASGLRSRIAVQVDGGLRTGRDVVIGALLGADEFGFATAPLIAAGCIMMRKCHLNTCPVGVATQDPVLRKRFVGQPEHVINYFFFVAEEVRELMAAMGYRTFDEMIGQMQMLDRRRVEAHWKTQGLDFSRLFHKPQADSPLAIRHSEAQDHHLGQVLDRKLIAAAQPALERGERVEIEMRTCNVDRSTGAMLSGEVARRHGHDGLPDDTIHIRLTGTAGQSFGAWLAAGVTLDLTGEANDYVGKGLSGGRIIVRPPANAGIVPEKSIIVGNTVLYGAIAGECFFRGVAGERFAVRNSGAIAVVEGTGDHGCEYMTGGVVVVLGPTGRNFAAGMSGGVAYVLDETGDFASRCNLSMVELEPVPEEEELMEETQGQGGDLEFKGRVDVLSNMTGRDAVRLRQLIGDHYRYTGSARAKEILDNWAGYLPKFVKVMPVEYRRALEAFGQAPRRIAAE</sequence>
<dbReference type="Pfam" id="PF04898">
    <property type="entry name" value="Glu_syn_central"/>
    <property type="match status" value="1"/>
</dbReference>
<dbReference type="Gene3D" id="2.160.20.60">
    <property type="entry name" value="Glutamate synthase, alpha subunit, C-terminal domain"/>
    <property type="match status" value="1"/>
</dbReference>
<keyword evidence="11" id="KW-0411">Iron-sulfur</keyword>